<proteinExistence type="predicted"/>
<dbReference type="GO" id="GO:0008233">
    <property type="term" value="F:peptidase activity"/>
    <property type="evidence" value="ECO:0007669"/>
    <property type="project" value="UniProtKB-KW"/>
</dbReference>
<keyword evidence="1" id="KW-0812">Transmembrane</keyword>
<dbReference type="AlphaFoldDB" id="A0A351RBJ9"/>
<accession>A0A351RBJ9</accession>
<keyword evidence="2" id="KW-0378">Hydrolase</keyword>
<comment type="caution">
    <text evidence="2">The sequence shown here is derived from an EMBL/GenBank/DDBJ whole genome shotgun (WGS) entry which is preliminary data.</text>
</comment>
<dbReference type="SUPFAM" id="SSF50630">
    <property type="entry name" value="Acid proteases"/>
    <property type="match status" value="1"/>
</dbReference>
<evidence type="ECO:0000256" key="1">
    <source>
        <dbReference type="SAM" id="Phobius"/>
    </source>
</evidence>
<dbReference type="NCBIfam" id="TIGR02281">
    <property type="entry name" value="clan_AA_DTGA"/>
    <property type="match status" value="1"/>
</dbReference>
<organism evidence="2 3">
    <name type="scientific">Methylotenera mobilis</name>
    <dbReference type="NCBI Taxonomy" id="359408"/>
    <lineage>
        <taxon>Bacteria</taxon>
        <taxon>Pseudomonadati</taxon>
        <taxon>Pseudomonadota</taxon>
        <taxon>Betaproteobacteria</taxon>
        <taxon>Nitrosomonadales</taxon>
        <taxon>Methylophilaceae</taxon>
        <taxon>Methylotenera</taxon>
    </lineage>
</organism>
<evidence type="ECO:0000313" key="3">
    <source>
        <dbReference type="Proteomes" id="UP000264313"/>
    </source>
</evidence>
<dbReference type="GO" id="GO:0006508">
    <property type="term" value="P:proteolysis"/>
    <property type="evidence" value="ECO:0007669"/>
    <property type="project" value="UniProtKB-KW"/>
</dbReference>
<dbReference type="Proteomes" id="UP000264313">
    <property type="component" value="Unassembled WGS sequence"/>
</dbReference>
<evidence type="ECO:0000313" key="2">
    <source>
        <dbReference type="EMBL" id="HBA09420.1"/>
    </source>
</evidence>
<name>A0A351RBJ9_9PROT</name>
<feature type="transmembrane region" description="Helical" evidence="1">
    <location>
        <begin position="6"/>
        <end position="23"/>
    </location>
</feature>
<sequence>MSRNTFISILVWLALAGTIYYLADSIQNPNKIYKLGNTSSVVLKRGLDGHYRTEALINGEKVNVLVDTGATGVAISQSVADKLNLKSINAVRTNTANGESIGYMVRLDSVQIGGVHANNVAAMIAPGLDGDILLGMSFLGRMDIRLYKGEMTITQVD</sequence>
<gene>
    <name evidence="2" type="ORF">DCW48_07575</name>
</gene>
<dbReference type="STRING" id="1132855.GCA_000384255_01081"/>
<keyword evidence="1" id="KW-1133">Transmembrane helix</keyword>
<dbReference type="Gene3D" id="2.40.70.10">
    <property type="entry name" value="Acid Proteases"/>
    <property type="match status" value="1"/>
</dbReference>
<dbReference type="Pfam" id="PF13975">
    <property type="entry name" value="gag-asp_proteas"/>
    <property type="match status" value="1"/>
</dbReference>
<keyword evidence="1" id="KW-0472">Membrane</keyword>
<dbReference type="InterPro" id="IPR034122">
    <property type="entry name" value="Retropepsin-like_bacterial"/>
</dbReference>
<keyword evidence="2" id="KW-0645">Protease</keyword>
<reference evidence="2 3" key="1">
    <citation type="journal article" date="2018" name="Nat. Biotechnol.">
        <title>A standardized bacterial taxonomy based on genome phylogeny substantially revises the tree of life.</title>
        <authorList>
            <person name="Parks D.H."/>
            <person name="Chuvochina M."/>
            <person name="Waite D.W."/>
            <person name="Rinke C."/>
            <person name="Skarshewski A."/>
            <person name="Chaumeil P.A."/>
            <person name="Hugenholtz P."/>
        </authorList>
    </citation>
    <scope>NUCLEOTIDE SEQUENCE [LARGE SCALE GENOMIC DNA]</scope>
    <source>
        <strain evidence="2">UBA9958</strain>
    </source>
</reference>
<dbReference type="InterPro" id="IPR021109">
    <property type="entry name" value="Peptidase_aspartic_dom_sf"/>
</dbReference>
<dbReference type="CDD" id="cd05483">
    <property type="entry name" value="retropepsin_like_bacteria"/>
    <property type="match status" value="1"/>
</dbReference>
<dbReference type="EMBL" id="DNAA01000184">
    <property type="protein sequence ID" value="HBA09420.1"/>
    <property type="molecule type" value="Genomic_DNA"/>
</dbReference>
<dbReference type="InterPro" id="IPR011969">
    <property type="entry name" value="Clan_AA_Asp_peptidase_C"/>
</dbReference>
<protein>
    <submittedName>
        <fullName evidence="2">TIGR02281 family clan AA aspartic protease</fullName>
    </submittedName>
</protein>